<dbReference type="EMBL" id="CAJJDN010000124">
    <property type="protein sequence ID" value="CAD8120013.1"/>
    <property type="molecule type" value="Genomic_DNA"/>
</dbReference>
<protein>
    <submittedName>
        <fullName evidence="1">Uncharacterized protein</fullName>
    </submittedName>
</protein>
<dbReference type="AlphaFoldDB" id="A0A8S1QXC5"/>
<gene>
    <name evidence="1" type="ORF">PSON_ATCC_30995.1.T1240031</name>
</gene>
<evidence type="ECO:0000313" key="1">
    <source>
        <dbReference type="EMBL" id="CAD8120013.1"/>
    </source>
</evidence>
<evidence type="ECO:0000313" key="2">
    <source>
        <dbReference type="Proteomes" id="UP000692954"/>
    </source>
</evidence>
<name>A0A8S1QXC5_9CILI</name>
<keyword evidence="2" id="KW-1185">Reference proteome</keyword>
<comment type="caution">
    <text evidence="1">The sequence shown here is derived from an EMBL/GenBank/DDBJ whole genome shotgun (WGS) entry which is preliminary data.</text>
</comment>
<proteinExistence type="predicted"/>
<organism evidence="1 2">
    <name type="scientific">Paramecium sonneborni</name>
    <dbReference type="NCBI Taxonomy" id="65129"/>
    <lineage>
        <taxon>Eukaryota</taxon>
        <taxon>Sar</taxon>
        <taxon>Alveolata</taxon>
        <taxon>Ciliophora</taxon>
        <taxon>Intramacronucleata</taxon>
        <taxon>Oligohymenophorea</taxon>
        <taxon>Peniculida</taxon>
        <taxon>Parameciidae</taxon>
        <taxon>Paramecium</taxon>
    </lineage>
</organism>
<sequence>MKASNIKSEAQYGRANYYYSDGTGRDSYIQFDNGGLTMHAQRCHQPVIGSFQPKRNGPMFRPQSSNKTLHYVSDGSGRDKYVLDNHGGLMNTNGDRHWLVSFKQGLRTPERERPRSSFQTPKYSYQQRICKRLSVPKHTRIPFLKQLKSDEMI</sequence>
<dbReference type="Proteomes" id="UP000692954">
    <property type="component" value="Unassembled WGS sequence"/>
</dbReference>
<dbReference type="OrthoDB" id="283609at2759"/>
<accession>A0A8S1QXC5</accession>
<reference evidence="1" key="1">
    <citation type="submission" date="2021-01" db="EMBL/GenBank/DDBJ databases">
        <authorList>
            <consortium name="Genoscope - CEA"/>
            <person name="William W."/>
        </authorList>
    </citation>
    <scope>NUCLEOTIDE SEQUENCE</scope>
</reference>